<sequence length="95" mass="10229">MANYLVELLDVNLTPPSSSCGMKSGIIGGSGAKWQNNTHSNKIITLVEPILSDGWIRLIKGSVHAIFDTGKVMLCTTNLGDAMWILAATLSVWIQ</sequence>
<keyword evidence="2" id="KW-1185">Reference proteome</keyword>
<protein>
    <submittedName>
        <fullName evidence="1">Uncharacterized protein</fullName>
    </submittedName>
</protein>
<proteinExistence type="predicted"/>
<gene>
    <name evidence="1" type="ORF">IFM89_019060</name>
</gene>
<dbReference type="AlphaFoldDB" id="A0A835IWI9"/>
<reference evidence="1 2" key="1">
    <citation type="submission" date="2020-10" db="EMBL/GenBank/DDBJ databases">
        <title>The Coptis chinensis genome and diversification of protoberbering-type alkaloids.</title>
        <authorList>
            <person name="Wang B."/>
            <person name="Shu S."/>
            <person name="Song C."/>
            <person name="Liu Y."/>
        </authorList>
    </citation>
    <scope>NUCLEOTIDE SEQUENCE [LARGE SCALE GENOMIC DNA]</scope>
    <source>
        <strain evidence="1">HL-2020</strain>
        <tissue evidence="1">Leaf</tissue>
    </source>
</reference>
<evidence type="ECO:0000313" key="1">
    <source>
        <dbReference type="EMBL" id="KAF9625110.1"/>
    </source>
</evidence>
<accession>A0A835IWI9</accession>
<dbReference type="EMBL" id="JADFTS010000001">
    <property type="protein sequence ID" value="KAF9625110.1"/>
    <property type="molecule type" value="Genomic_DNA"/>
</dbReference>
<name>A0A835IWI9_9MAGN</name>
<dbReference type="Proteomes" id="UP000631114">
    <property type="component" value="Unassembled WGS sequence"/>
</dbReference>
<organism evidence="1 2">
    <name type="scientific">Coptis chinensis</name>
    <dbReference type="NCBI Taxonomy" id="261450"/>
    <lineage>
        <taxon>Eukaryota</taxon>
        <taxon>Viridiplantae</taxon>
        <taxon>Streptophyta</taxon>
        <taxon>Embryophyta</taxon>
        <taxon>Tracheophyta</taxon>
        <taxon>Spermatophyta</taxon>
        <taxon>Magnoliopsida</taxon>
        <taxon>Ranunculales</taxon>
        <taxon>Ranunculaceae</taxon>
        <taxon>Coptidoideae</taxon>
        <taxon>Coptis</taxon>
    </lineage>
</organism>
<comment type="caution">
    <text evidence="1">The sequence shown here is derived from an EMBL/GenBank/DDBJ whole genome shotgun (WGS) entry which is preliminary data.</text>
</comment>
<evidence type="ECO:0000313" key="2">
    <source>
        <dbReference type="Proteomes" id="UP000631114"/>
    </source>
</evidence>